<accession>A0ABY5Z0X9</accession>
<feature type="region of interest" description="Disordered" evidence="1">
    <location>
        <begin position="91"/>
        <end position="134"/>
    </location>
</feature>
<evidence type="ECO:0000313" key="2">
    <source>
        <dbReference type="EMBL" id="UWZ35665.1"/>
    </source>
</evidence>
<feature type="region of interest" description="Disordered" evidence="1">
    <location>
        <begin position="1"/>
        <end position="30"/>
    </location>
</feature>
<name>A0ABY5Z0X9_9ACTN</name>
<dbReference type="Proteomes" id="UP001058271">
    <property type="component" value="Chromosome"/>
</dbReference>
<dbReference type="EMBL" id="CP073721">
    <property type="protein sequence ID" value="UWZ35665.1"/>
    <property type="molecule type" value="Genomic_DNA"/>
</dbReference>
<proteinExistence type="predicted"/>
<protein>
    <recommendedName>
        <fullName evidence="4">DUF1795 domain-containing protein</fullName>
    </recommendedName>
</protein>
<dbReference type="RefSeq" id="WP_260725017.1">
    <property type="nucleotide sequence ID" value="NZ_BAAABS010000058.1"/>
</dbReference>
<keyword evidence="3" id="KW-1185">Reference proteome</keyword>
<evidence type="ECO:0000256" key="1">
    <source>
        <dbReference type="SAM" id="MobiDB-lite"/>
    </source>
</evidence>
<evidence type="ECO:0008006" key="4">
    <source>
        <dbReference type="Google" id="ProtNLM"/>
    </source>
</evidence>
<reference evidence="2" key="1">
    <citation type="submission" date="2021-04" db="EMBL/GenBank/DDBJ databases">
        <title>Biosynthetic gene clusters of Dactylosporangioum roseum.</title>
        <authorList>
            <person name="Hartkoorn R.C."/>
            <person name="Beaudoing E."/>
            <person name="Hot D."/>
            <person name="Moureu S."/>
        </authorList>
    </citation>
    <scope>NUCLEOTIDE SEQUENCE</scope>
    <source>
        <strain evidence="2">NRRL B-16295</strain>
    </source>
</reference>
<evidence type="ECO:0000313" key="3">
    <source>
        <dbReference type="Proteomes" id="UP001058271"/>
    </source>
</evidence>
<feature type="compositionally biased region" description="Low complexity" evidence="1">
    <location>
        <begin position="91"/>
        <end position="120"/>
    </location>
</feature>
<organism evidence="2 3">
    <name type="scientific">Dactylosporangium roseum</name>
    <dbReference type="NCBI Taxonomy" id="47989"/>
    <lineage>
        <taxon>Bacteria</taxon>
        <taxon>Bacillati</taxon>
        <taxon>Actinomycetota</taxon>
        <taxon>Actinomycetes</taxon>
        <taxon>Micromonosporales</taxon>
        <taxon>Micromonosporaceae</taxon>
        <taxon>Dactylosporangium</taxon>
    </lineage>
</organism>
<sequence length="281" mass="29995">MGDPDVNRRLDDLPRGRTHGDHTFRPPHRDSVHEVRALDRLIKCRTVRTIDSGPGDRRSATSSPPRTEIVVHRGRACVAVLLLLAAGGCSADGTTSSTPPSVASSSAVPGRASSGAPSAGQPDLATGPTEGEHFTSLVPSTAEWEFDPDSILGLRHKGTKEDHDRKFSFGAADSSLPPDARRSLDANIERYVKGIKAGVPAANLQGPRTKSITVQKWAGIQADWEVVRDGAVILQGRYVVFNVPDGKGAGLYVAIVASPAKTFAHDVQYIDIALENFKLKP</sequence>
<gene>
    <name evidence="2" type="ORF">Drose_31900</name>
</gene>